<protein>
    <submittedName>
        <fullName evidence="1">Uncharacterized protein</fullName>
    </submittedName>
</protein>
<dbReference type="RefSeq" id="WP_330129422.1">
    <property type="nucleotide sequence ID" value="NZ_JAUHLI010000012.1"/>
</dbReference>
<proteinExistence type="predicted"/>
<comment type="caution">
    <text evidence="1">The sequence shown here is derived from an EMBL/GenBank/DDBJ whole genome shotgun (WGS) entry which is preliminary data.</text>
</comment>
<reference evidence="1 2" key="1">
    <citation type="submission" date="2023-07" db="EMBL/GenBank/DDBJ databases">
        <title>Alkalimonas sp., MEB108 novel, alkaliphilic bacterium isolated from Lonar Lake, India.</title>
        <authorList>
            <person name="Joshi A."/>
            <person name="Thite S."/>
        </authorList>
    </citation>
    <scope>NUCLEOTIDE SEQUENCE [LARGE SCALE GENOMIC DNA]</scope>
    <source>
        <strain evidence="1 2">MEB108</strain>
    </source>
</reference>
<evidence type="ECO:0000313" key="1">
    <source>
        <dbReference type="EMBL" id="MEE2002353.1"/>
    </source>
</evidence>
<accession>A0ABU7J751</accession>
<dbReference type="EMBL" id="JAUHLI010000012">
    <property type="protein sequence ID" value="MEE2002353.1"/>
    <property type="molecule type" value="Genomic_DNA"/>
</dbReference>
<evidence type="ECO:0000313" key="2">
    <source>
        <dbReference type="Proteomes" id="UP001336314"/>
    </source>
</evidence>
<gene>
    <name evidence="1" type="ORF">QWY20_12895</name>
</gene>
<organism evidence="1 2">
    <name type="scientific">Alkalimonas cellulosilytica</name>
    <dbReference type="NCBI Taxonomy" id="3058395"/>
    <lineage>
        <taxon>Bacteria</taxon>
        <taxon>Pseudomonadati</taxon>
        <taxon>Pseudomonadota</taxon>
        <taxon>Gammaproteobacteria</taxon>
        <taxon>Alkalimonas</taxon>
    </lineage>
</organism>
<name>A0ABU7J751_9GAMM</name>
<keyword evidence="2" id="KW-1185">Reference proteome</keyword>
<dbReference type="Proteomes" id="UP001336314">
    <property type="component" value="Unassembled WGS sequence"/>
</dbReference>
<sequence length="283" mass="32616">MLKSQTISFHYDPSEAVCGGFLTPVYFNREVLTRYLYDSRFSCDFSSETYGTVFGPEFYISFGVNRNGTVFAWLGDLDKLPFREKLYWLVENKEPEDEIASQFFDAQIHAELTSPPAIIDCLNDLSKLNSEFHQKFGVHLYHDRSIEERIDETRRYKRLILNNQDDLKRFVSGLNEIINENTNNVEVRKYLKGHGIAFESGMKGNKLLQLVYQNTLGDEDNLIAPFFYLYDLRLWADHSTGSKYLTDVSEKLGVPSDSYSDILDALVAQLHVSIKAIKEKLNA</sequence>